<dbReference type="Pfam" id="PF25246">
    <property type="entry name" value="Nodulin_N"/>
    <property type="match status" value="1"/>
</dbReference>
<dbReference type="InterPro" id="IPR057287">
    <property type="entry name" value="Ndx_N"/>
</dbReference>
<protein>
    <submittedName>
        <fullName evidence="5">Nodulin homeobox-like isoform X1</fullName>
    </submittedName>
</protein>
<evidence type="ECO:0000256" key="1">
    <source>
        <dbReference type="ARBA" id="ARBA00004123"/>
    </source>
</evidence>
<dbReference type="InterPro" id="IPR039325">
    <property type="entry name" value="NDX"/>
</dbReference>
<dbReference type="SMART" id="SM00389">
    <property type="entry name" value="HOX"/>
    <property type="match status" value="1"/>
</dbReference>
<dbReference type="PROSITE" id="PS50071">
    <property type="entry name" value="HOMEOBOX_2"/>
    <property type="match status" value="1"/>
</dbReference>
<dbReference type="InterPro" id="IPR056559">
    <property type="entry name" value="NDX_C"/>
</dbReference>
<reference evidence="4" key="1">
    <citation type="journal article" date="2025" name="Foods">
        <title>Unveiling the Microbial Signatures of Arabica Coffee Cherries: Insights into Ripeness Specific Diversity, Functional Traits, and Implications for Quality and Safety.</title>
        <authorList>
            <consortium name="RefSeq"/>
            <person name="Tenea G.N."/>
            <person name="Cifuentes V."/>
            <person name="Reyes P."/>
            <person name="Cevallos-Vallejos M."/>
        </authorList>
    </citation>
    <scope>NUCLEOTIDE SEQUENCE [LARGE SCALE GENOMIC DNA]</scope>
</reference>
<dbReference type="PANTHER" id="PTHR35743">
    <property type="entry name" value="NODULIN HOMEOBOX"/>
    <property type="match status" value="1"/>
</dbReference>
<name>A0ABM4VW78_COFAR</name>
<evidence type="ECO:0000259" key="3">
    <source>
        <dbReference type="PROSITE" id="PS50071"/>
    </source>
</evidence>
<accession>A0ABM4VW78</accession>
<dbReference type="GeneID" id="113743481"/>
<evidence type="ECO:0000313" key="4">
    <source>
        <dbReference type="Proteomes" id="UP001652660"/>
    </source>
</evidence>
<proteinExistence type="predicted"/>
<sequence length="958" mass="106643">MRNSKEQVFCSTEPLTLSSSLRRNDSVLDFISAVKGLHKLTSQELGRLIREAENSVIHCTAENGCQVQNGKILLLQIDVDRLARHLPLHLIAALVNWRPDEALFEYLLSGFRLLHSLCDLAPRPPKIEQIFVDDTKVSEQILDLIFFVLAILATCRQEHNISDQLVHLHSTLVSSSLYLLTACVSSQWQELTQLLLQHTKVDIFMDVAFAAVQLDIQFLHTRLSAENANFHTSPNAEETLNHLCQQCEASIQFLMSCCQQKLFRERLVRNKLFLLLSLNLFGRVFVCQELCGKGGVLLLAQTVLDVNVSPFFVESSAVVAAVSRMKSKVLSILLHLCEAESVSYLDEVASNPGTLNLAKSIALEVLDLLKKMFGGDSKQPIACSAKIYPKGLLQLNGMRLADIFSDDSNFRSYITTYFTEVLTTIFSLPHGEFLSSWCSSELPVWEEDATLEYDPCAAAGWALEFFSSSDLLYPCCLESTFIPCNVPRASYAHQRTSLLVKVIANLHCFVPDICKEEKDLFLNKFLQCLQSEVPKISHRISALSDAEKAIIVNRNLSSLLSHAESLIPGFLNEEDVQLLRVFISQLESHIKPALFEENRVQDDQSKGQLLPLVEASNSNNRSDDFKGNLLKTAAFNEADSFNFRENGVDKKSVDVGKRIDKVKCNGDAGQIKSDTQNFVMIEPDLSSMGGKAPTNQIVDNESTKDVSVNIQREEKMETVQNEEKHQRKRKRTIMNDKQVALIEKALVDEPDMHRNAASLQLWADKLSDLGSEVTPSQLKNWLNNRKARMARVRVLSDGDNADKQSAPVNLPPHDSPSCPAGDVKVVSTAKGNQTSGIGDAIVKACSNESSRISLAAPIEIAQSEPVNLEPGQYVLLLDQNAKVIGNGKVHQVNGNWYGYNLKDSGTFVVDIMDLSIERWAKLPYPSEFTGISYDQAEKKLGSMRVLWNSAKVSGLASR</sequence>
<comment type="subcellular location">
    <subcellularLocation>
        <location evidence="1 2">Nucleus</location>
    </subcellularLocation>
</comment>
<dbReference type="PANTHER" id="PTHR35743:SF1">
    <property type="entry name" value="NODULIN HOMEOBOX"/>
    <property type="match status" value="1"/>
</dbReference>
<dbReference type="InterPro" id="IPR001356">
    <property type="entry name" value="HD"/>
</dbReference>
<dbReference type="CDD" id="cd00086">
    <property type="entry name" value="homeodomain"/>
    <property type="match status" value="1"/>
</dbReference>
<dbReference type="InterPro" id="IPR056560">
    <property type="entry name" value="HTH_NDX"/>
</dbReference>
<keyword evidence="2" id="KW-0539">Nucleus</keyword>
<keyword evidence="2" id="KW-0371">Homeobox</keyword>
<dbReference type="Pfam" id="PF24679">
    <property type="entry name" value="Nodulin_C"/>
    <property type="match status" value="1"/>
</dbReference>
<dbReference type="Pfam" id="PF24426">
    <property type="entry name" value="HTH_NDX"/>
    <property type="match status" value="1"/>
</dbReference>
<feature type="DNA-binding region" description="Homeobox" evidence="2">
    <location>
        <begin position="727"/>
        <end position="793"/>
    </location>
</feature>
<feature type="domain" description="Homeobox" evidence="3">
    <location>
        <begin position="725"/>
        <end position="792"/>
    </location>
</feature>
<organism evidence="4 5">
    <name type="scientific">Coffea arabica</name>
    <name type="common">Arabian coffee</name>
    <dbReference type="NCBI Taxonomy" id="13443"/>
    <lineage>
        <taxon>Eukaryota</taxon>
        <taxon>Viridiplantae</taxon>
        <taxon>Streptophyta</taxon>
        <taxon>Embryophyta</taxon>
        <taxon>Tracheophyta</taxon>
        <taxon>Spermatophyta</taxon>
        <taxon>Magnoliopsida</taxon>
        <taxon>eudicotyledons</taxon>
        <taxon>Gunneridae</taxon>
        <taxon>Pentapetalae</taxon>
        <taxon>asterids</taxon>
        <taxon>lamiids</taxon>
        <taxon>Gentianales</taxon>
        <taxon>Rubiaceae</taxon>
        <taxon>Ixoroideae</taxon>
        <taxon>Gardenieae complex</taxon>
        <taxon>Bertiereae - Coffeeae clade</taxon>
        <taxon>Coffeeae</taxon>
        <taxon>Coffea</taxon>
    </lineage>
</organism>
<reference evidence="5" key="2">
    <citation type="submission" date="2025-08" db="UniProtKB">
        <authorList>
            <consortium name="RefSeq"/>
        </authorList>
    </citation>
    <scope>IDENTIFICATION</scope>
    <source>
        <tissue evidence="5">Leaves</tissue>
    </source>
</reference>
<keyword evidence="2" id="KW-0238">DNA-binding</keyword>
<keyword evidence="4" id="KW-1185">Reference proteome</keyword>
<dbReference type="RefSeq" id="XP_071923792.1">
    <property type="nucleotide sequence ID" value="XM_072067691.1"/>
</dbReference>
<gene>
    <name evidence="5" type="primary">LOC113743481</name>
</gene>
<dbReference type="Proteomes" id="UP001652660">
    <property type="component" value="Chromosome 1e"/>
</dbReference>
<evidence type="ECO:0000256" key="2">
    <source>
        <dbReference type="PROSITE-ProRule" id="PRU00108"/>
    </source>
</evidence>
<evidence type="ECO:0000313" key="5">
    <source>
        <dbReference type="RefSeq" id="XP_071923792.1"/>
    </source>
</evidence>